<dbReference type="InterPro" id="IPR004101">
    <property type="entry name" value="Mur_ligase_C"/>
</dbReference>
<reference evidence="6 7" key="1">
    <citation type="journal article" date="2016" name="Nat. Commun.">
        <title>Thousands of microbial genomes shed light on interconnected biogeochemical processes in an aquifer system.</title>
        <authorList>
            <person name="Anantharaman K."/>
            <person name="Brown C.T."/>
            <person name="Hug L.A."/>
            <person name="Sharon I."/>
            <person name="Castelle C.J."/>
            <person name="Probst A.J."/>
            <person name="Thomas B.C."/>
            <person name="Singh A."/>
            <person name="Wilkins M.J."/>
            <person name="Karaoz U."/>
            <person name="Brodie E.L."/>
            <person name="Williams K.H."/>
            <person name="Hubbard S.S."/>
            <person name="Banfield J.F."/>
        </authorList>
    </citation>
    <scope>NUCLEOTIDE SEQUENCE [LARGE SCALE GENOMIC DNA]</scope>
</reference>
<proteinExistence type="predicted"/>
<evidence type="ECO:0000256" key="3">
    <source>
        <dbReference type="ARBA" id="ARBA00022840"/>
    </source>
</evidence>
<dbReference type="InterPro" id="IPR051046">
    <property type="entry name" value="MurCDEF_CellWall_CoF430Synth"/>
</dbReference>
<dbReference type="SUPFAM" id="SSF53623">
    <property type="entry name" value="MurD-like peptide ligases, catalytic domain"/>
    <property type="match status" value="1"/>
</dbReference>
<dbReference type="InterPro" id="IPR036565">
    <property type="entry name" value="Mur-like_cat_sf"/>
</dbReference>
<dbReference type="Gene3D" id="3.40.1190.10">
    <property type="entry name" value="Mur-like, catalytic domain"/>
    <property type="match status" value="1"/>
</dbReference>
<dbReference type="GO" id="GO:0016881">
    <property type="term" value="F:acid-amino acid ligase activity"/>
    <property type="evidence" value="ECO:0007669"/>
    <property type="project" value="InterPro"/>
</dbReference>
<evidence type="ECO:0000259" key="4">
    <source>
        <dbReference type="Pfam" id="PF02875"/>
    </source>
</evidence>
<comment type="caution">
    <text evidence="6">The sequence shown here is derived from an EMBL/GenBank/DDBJ whole genome shotgun (WGS) entry which is preliminary data.</text>
</comment>
<dbReference type="AlphaFoldDB" id="A0A1G2D070"/>
<dbReference type="PANTHER" id="PTHR43024">
    <property type="entry name" value="UDP-N-ACETYLMURAMOYL-TRIPEPTIDE--D-ALANYL-D-ALANINE LIGASE"/>
    <property type="match status" value="1"/>
</dbReference>
<dbReference type="Pfam" id="PF08245">
    <property type="entry name" value="Mur_ligase_M"/>
    <property type="match status" value="2"/>
</dbReference>
<dbReference type="PANTHER" id="PTHR43024:SF1">
    <property type="entry name" value="UDP-N-ACETYLMURAMOYL-TRIPEPTIDE--D-ALANYL-D-ALANINE LIGASE"/>
    <property type="match status" value="1"/>
</dbReference>
<feature type="domain" description="Mur ligase central" evidence="5">
    <location>
        <begin position="61"/>
        <end position="109"/>
    </location>
</feature>
<accession>A0A1G2D070</accession>
<evidence type="ECO:0000313" key="6">
    <source>
        <dbReference type="EMBL" id="OGZ07025.1"/>
    </source>
</evidence>
<name>A0A1G2D070_9BACT</name>
<evidence type="ECO:0000256" key="2">
    <source>
        <dbReference type="ARBA" id="ARBA00022741"/>
    </source>
</evidence>
<evidence type="ECO:0000313" key="7">
    <source>
        <dbReference type="Proteomes" id="UP000177996"/>
    </source>
</evidence>
<organism evidence="6 7">
    <name type="scientific">Candidatus Lloydbacteria bacterium RIFCSPHIGHO2_02_FULL_50_13</name>
    <dbReference type="NCBI Taxonomy" id="1798661"/>
    <lineage>
        <taxon>Bacteria</taxon>
        <taxon>Candidatus Lloydiibacteriota</taxon>
    </lineage>
</organism>
<dbReference type="InterPro" id="IPR013221">
    <property type="entry name" value="Mur_ligase_cen"/>
</dbReference>
<dbReference type="Proteomes" id="UP000177996">
    <property type="component" value="Unassembled WGS sequence"/>
</dbReference>
<evidence type="ECO:0008006" key="8">
    <source>
        <dbReference type="Google" id="ProtNLM"/>
    </source>
</evidence>
<dbReference type="Pfam" id="PF02875">
    <property type="entry name" value="Mur_ligase_C"/>
    <property type="match status" value="1"/>
</dbReference>
<dbReference type="SUPFAM" id="SSF53244">
    <property type="entry name" value="MurD-like peptide ligases, peptide-binding domain"/>
    <property type="match status" value="1"/>
</dbReference>
<protein>
    <recommendedName>
        <fullName evidence="8">UDP-N-acetylmuramoyl-tripeptide--D-alanyl-D-alanine ligase</fullName>
    </recommendedName>
</protein>
<evidence type="ECO:0000256" key="1">
    <source>
        <dbReference type="ARBA" id="ARBA00022598"/>
    </source>
</evidence>
<keyword evidence="2" id="KW-0547">Nucleotide-binding</keyword>
<dbReference type="EMBL" id="MHLL01000072">
    <property type="protein sequence ID" value="OGZ07025.1"/>
    <property type="molecule type" value="Genomic_DNA"/>
</dbReference>
<dbReference type="GO" id="GO:0005524">
    <property type="term" value="F:ATP binding"/>
    <property type="evidence" value="ECO:0007669"/>
    <property type="project" value="UniProtKB-KW"/>
</dbReference>
<keyword evidence="1" id="KW-0436">Ligase</keyword>
<dbReference type="InterPro" id="IPR036615">
    <property type="entry name" value="Mur_ligase_C_dom_sf"/>
</dbReference>
<evidence type="ECO:0000259" key="5">
    <source>
        <dbReference type="Pfam" id="PF08245"/>
    </source>
</evidence>
<gene>
    <name evidence="6" type="ORF">A3D65_06680</name>
</gene>
<sequence length="467" mass="51566">MKGEPKEIQESFTEKPQYTLEDLVVEGTCKMQKFFKAIVIAVLTGEARLMLKKHQPFIIAVTGSVGKTTTKDAIFQVLKDTGSVRKSEKSFNSELGVPLTILDLPNAWHDPLGWTRVLAIGCWRALFLREYPKTLVLEVGAQYPGDIKRIARWLCPDIAIITRLPERPTHAEYFASPDEVKKEKAELLWALKKGGVFIGCADDPHVIELLSQTKAKPLLFGFHPEATVRGGEIMSFYEEADGEKVPAGITFFISYPGVNERITLRGVLGTPPAFAALTAFAVGIAQQVAPDEIAKALLTFETPPGRMRIIAGKNASVLIDDSYNSSPVAAEEALKTLRALSGKRKIAMLGDMLELGEFAEEEHKKVGRMAGEFVDLLVTVGKRARWIAEGARGVVLAKEKIQEFADSESAGKWMAENLLRGDVILLKGSQGSGENMIRMERAVKLLMAHPEDASKLLVRQEDEWSRH</sequence>
<dbReference type="Gene3D" id="3.90.190.20">
    <property type="entry name" value="Mur ligase, C-terminal domain"/>
    <property type="match status" value="1"/>
</dbReference>
<dbReference type="STRING" id="1798661.A3D65_06680"/>
<feature type="domain" description="Mur ligase C-terminal" evidence="4">
    <location>
        <begin position="305"/>
        <end position="429"/>
    </location>
</feature>
<keyword evidence="3" id="KW-0067">ATP-binding</keyword>
<feature type="domain" description="Mur ligase central" evidence="5">
    <location>
        <begin position="131"/>
        <end position="240"/>
    </location>
</feature>